<name>A0ABR8VS97_9BACI</name>
<evidence type="ECO:0000313" key="3">
    <source>
        <dbReference type="Proteomes" id="UP000648182"/>
    </source>
</evidence>
<organism evidence="2 3">
    <name type="scientific">Bacillus norwichensis</name>
    <dbReference type="NCBI Taxonomy" id="2762217"/>
    <lineage>
        <taxon>Bacteria</taxon>
        <taxon>Bacillati</taxon>
        <taxon>Bacillota</taxon>
        <taxon>Bacilli</taxon>
        <taxon>Bacillales</taxon>
        <taxon>Bacillaceae</taxon>
        <taxon>Bacillus</taxon>
    </lineage>
</organism>
<gene>
    <name evidence="2" type="ORF">H9631_21700</name>
</gene>
<reference evidence="2 3" key="1">
    <citation type="submission" date="2020-08" db="EMBL/GenBank/DDBJ databases">
        <title>A Genomic Blueprint of the Chicken Gut Microbiome.</title>
        <authorList>
            <person name="Gilroy R."/>
            <person name="Ravi A."/>
            <person name="Getino M."/>
            <person name="Pursley I."/>
            <person name="Horton D.L."/>
            <person name="Alikhan N.-F."/>
            <person name="Baker D."/>
            <person name="Gharbi K."/>
            <person name="Hall N."/>
            <person name="Watson M."/>
            <person name="Adriaenssens E.M."/>
            <person name="Foster-Nyarko E."/>
            <person name="Jarju S."/>
            <person name="Secka A."/>
            <person name="Antonio M."/>
            <person name="Oren A."/>
            <person name="Chaudhuri R."/>
            <person name="La Ragione R.M."/>
            <person name="Hildebrand F."/>
            <person name="Pallen M.J."/>
        </authorList>
    </citation>
    <scope>NUCLEOTIDE SEQUENCE [LARGE SCALE GENOMIC DNA]</scope>
    <source>
        <strain evidence="2 3">Sa1BUA2</strain>
    </source>
</reference>
<dbReference type="InterPro" id="IPR018649">
    <property type="entry name" value="SHOCT"/>
</dbReference>
<comment type="caution">
    <text evidence="2">The sequence shown here is derived from an EMBL/GenBank/DDBJ whole genome shotgun (WGS) entry which is preliminary data.</text>
</comment>
<dbReference type="Proteomes" id="UP000648182">
    <property type="component" value="Unassembled WGS sequence"/>
</dbReference>
<evidence type="ECO:0000259" key="1">
    <source>
        <dbReference type="Pfam" id="PF09851"/>
    </source>
</evidence>
<dbReference type="RefSeq" id="WP_191816480.1">
    <property type="nucleotide sequence ID" value="NZ_JACSPV010000076.1"/>
</dbReference>
<protein>
    <submittedName>
        <fullName evidence="2">SHOCT domain-containing protein</fullName>
    </submittedName>
</protein>
<feature type="domain" description="SHOCT" evidence="1">
    <location>
        <begin position="233"/>
        <end position="260"/>
    </location>
</feature>
<evidence type="ECO:0000313" key="2">
    <source>
        <dbReference type="EMBL" id="MBD8007658.1"/>
    </source>
</evidence>
<keyword evidence="3" id="KW-1185">Reference proteome</keyword>
<proteinExistence type="predicted"/>
<accession>A0ABR8VS97</accession>
<dbReference type="Pfam" id="PF09851">
    <property type="entry name" value="SHOCT"/>
    <property type="match status" value="1"/>
</dbReference>
<dbReference type="EMBL" id="JACSPV010000076">
    <property type="protein sequence ID" value="MBD8007658.1"/>
    <property type="molecule type" value="Genomic_DNA"/>
</dbReference>
<sequence>MGFFSLKAECAVCGNEASLNRYQIANKQWMCSSCMKKIGFIKIGQAGKPITKMTPDDIRDLINGKVNNENELDSFKATKKIGKYIEFDDKQEKWLVLSAILGRRNNSKVYNYSDIVDFELLEDGESVASGGLGRALVGGALFGGAGAVVGAVTGKKKAKGVCTSLKLKITVNDFNNPAVYINFITASTKKNSFLYKTVMDDAQECLSTFQLICERQKEEKAEEVSHNTVSAADEIKKFKELLDAGILSQEEFDAKKKELLGL</sequence>